<evidence type="ECO:0000256" key="4">
    <source>
        <dbReference type="ARBA" id="ARBA00022989"/>
    </source>
</evidence>
<comment type="subcellular location">
    <subcellularLocation>
        <location evidence="1">Membrane</location>
        <topology evidence="1">Multi-pass membrane protein</topology>
    </subcellularLocation>
</comment>
<feature type="compositionally biased region" description="Basic and acidic residues" evidence="6">
    <location>
        <begin position="598"/>
        <end position="609"/>
    </location>
</feature>
<evidence type="ECO:0000256" key="5">
    <source>
        <dbReference type="ARBA" id="ARBA00023136"/>
    </source>
</evidence>
<organism evidence="8 9">
    <name type="scientific">Vitrella brassicaformis (strain CCMP3155)</name>
    <dbReference type="NCBI Taxonomy" id="1169540"/>
    <lineage>
        <taxon>Eukaryota</taxon>
        <taxon>Sar</taxon>
        <taxon>Alveolata</taxon>
        <taxon>Colpodellida</taxon>
        <taxon>Vitrellaceae</taxon>
        <taxon>Vitrella</taxon>
    </lineage>
</organism>
<feature type="transmembrane region" description="Helical" evidence="7">
    <location>
        <begin position="470"/>
        <end position="489"/>
    </location>
</feature>
<dbReference type="VEuPathDB" id="CryptoDB:Vbra_18448"/>
<evidence type="ECO:0000313" key="8">
    <source>
        <dbReference type="EMBL" id="CEM33059.1"/>
    </source>
</evidence>
<accession>A0A0G4GR99</accession>
<comment type="similarity">
    <text evidence="2">Belongs to the CLPTM1 family.</text>
</comment>
<dbReference type="PhylomeDB" id="A0A0G4GR99"/>
<dbReference type="OrthoDB" id="378564at2759"/>
<evidence type="ECO:0000313" key="9">
    <source>
        <dbReference type="Proteomes" id="UP000041254"/>
    </source>
</evidence>
<protein>
    <submittedName>
        <fullName evidence="8">Uncharacterized protein</fullName>
    </submittedName>
</protein>
<keyword evidence="5 7" id="KW-0472">Membrane</keyword>
<evidence type="ECO:0000256" key="1">
    <source>
        <dbReference type="ARBA" id="ARBA00004141"/>
    </source>
</evidence>
<feature type="region of interest" description="Disordered" evidence="6">
    <location>
        <begin position="586"/>
        <end position="609"/>
    </location>
</feature>
<keyword evidence="3 7" id="KW-0812">Transmembrane</keyword>
<dbReference type="PANTHER" id="PTHR21347">
    <property type="entry name" value="CLEFT LIP AND PALATE ASSOCIATED TRANSMEMBRANE PROTEIN-RELATED"/>
    <property type="match status" value="1"/>
</dbReference>
<proteinExistence type="inferred from homology"/>
<dbReference type="OMA" id="FSAYDVN"/>
<dbReference type="Proteomes" id="UP000041254">
    <property type="component" value="Unassembled WGS sequence"/>
</dbReference>
<gene>
    <name evidence="8" type="ORF">Vbra_18448</name>
</gene>
<dbReference type="PANTHER" id="PTHR21347:SF0">
    <property type="entry name" value="LIPID SCRAMBLASE CLPTM1L"/>
    <property type="match status" value="1"/>
</dbReference>
<dbReference type="EMBL" id="CDMY01000770">
    <property type="protein sequence ID" value="CEM33059.1"/>
    <property type="molecule type" value="Genomic_DNA"/>
</dbReference>
<dbReference type="GO" id="GO:0012505">
    <property type="term" value="C:endomembrane system"/>
    <property type="evidence" value="ECO:0007669"/>
    <property type="project" value="TreeGrafter"/>
</dbReference>
<sequence length="609" mass="69755">MGAKTNAIVVCALAYMAFNFYKLWREVQPPVLQEGSVASHPLSNEIKEGEKVTLSFTIISTKRAKRKGKDGQLQLYPLGNLSVPYRWSGSDALPRLSNEKEGQWWVLFNPTAFHHFEAKLPHQLRRNATLYLRVDAITRGSSVHRIIETELTHPTIPDSVKTPKRYLLLDPWGTELKRKHQWMRDYHIGGDGHAPPPVLGIPSFIEVGLVTEHRVLDGIILAHKLPRDSIDGRRKTFGFPPHVNKYLTPRDQYTPLVAYETLYNITKQEDTQSGDGDSDKQEEPTLKIRYKPIGMAFWMFQFFLGHSFESMEKWGFNEYDIDSLKMMMTGTSPWLLCLTYAVSVAHLILEILAIGHDISFWRRASEDSIGGMSSNSLLLDIISSVIILLYLWEQNETAIIRYLVFARTALDVWKLSKLVDFTLKASFPFIHLRRKELTRSSSSGGKDDDTKGAAAREAALERFESKCMRVLGGGCLVLVMLVAAYQLVYEKQKSWVSWVIESLAMCAYTGGFVSMTPQLFRNYQLRSVEHLPLVVFCYRFCNTIIDDLFSLLIRMPEMHRMSVFRDDVVFVLLLYQRWIYRKSRPMDDKDAAAVSTRESSEAADKAKRE</sequence>
<dbReference type="Pfam" id="PF05602">
    <property type="entry name" value="CLPTM1"/>
    <property type="match status" value="1"/>
</dbReference>
<evidence type="ECO:0000256" key="7">
    <source>
        <dbReference type="SAM" id="Phobius"/>
    </source>
</evidence>
<feature type="transmembrane region" description="Helical" evidence="7">
    <location>
        <begin position="374"/>
        <end position="392"/>
    </location>
</feature>
<dbReference type="GO" id="GO:0016020">
    <property type="term" value="C:membrane"/>
    <property type="evidence" value="ECO:0007669"/>
    <property type="project" value="UniProtKB-SubCell"/>
</dbReference>
<dbReference type="STRING" id="1169540.A0A0G4GR99"/>
<keyword evidence="4 7" id="KW-1133">Transmembrane helix</keyword>
<evidence type="ECO:0000256" key="2">
    <source>
        <dbReference type="ARBA" id="ARBA00009310"/>
    </source>
</evidence>
<dbReference type="InterPro" id="IPR008429">
    <property type="entry name" value="CLPTM1"/>
</dbReference>
<dbReference type="InParanoid" id="A0A0G4GR99"/>
<evidence type="ECO:0000256" key="3">
    <source>
        <dbReference type="ARBA" id="ARBA00022692"/>
    </source>
</evidence>
<evidence type="ECO:0000256" key="6">
    <source>
        <dbReference type="SAM" id="MobiDB-lite"/>
    </source>
</evidence>
<reference evidence="8 9" key="1">
    <citation type="submission" date="2014-11" db="EMBL/GenBank/DDBJ databases">
        <authorList>
            <person name="Zhu J."/>
            <person name="Qi W."/>
            <person name="Song R."/>
        </authorList>
    </citation>
    <scope>NUCLEOTIDE SEQUENCE [LARGE SCALE GENOMIC DNA]</scope>
</reference>
<name>A0A0G4GR99_VITBC</name>
<feature type="transmembrane region" description="Helical" evidence="7">
    <location>
        <begin position="495"/>
        <end position="516"/>
    </location>
</feature>
<feature type="transmembrane region" description="Helical" evidence="7">
    <location>
        <begin position="334"/>
        <end position="354"/>
    </location>
</feature>
<dbReference type="AlphaFoldDB" id="A0A0G4GR99"/>
<keyword evidence="9" id="KW-1185">Reference proteome</keyword>